<feature type="signal peptide" evidence="1">
    <location>
        <begin position="1"/>
        <end position="19"/>
    </location>
</feature>
<organism evidence="2 6">
    <name type="scientific">Didymodactylos carnosus</name>
    <dbReference type="NCBI Taxonomy" id="1234261"/>
    <lineage>
        <taxon>Eukaryota</taxon>
        <taxon>Metazoa</taxon>
        <taxon>Spiralia</taxon>
        <taxon>Gnathifera</taxon>
        <taxon>Rotifera</taxon>
        <taxon>Eurotatoria</taxon>
        <taxon>Bdelloidea</taxon>
        <taxon>Philodinida</taxon>
        <taxon>Philodinidae</taxon>
        <taxon>Didymodactylos</taxon>
    </lineage>
</organism>
<dbReference type="Proteomes" id="UP000663829">
    <property type="component" value="Unassembled WGS sequence"/>
</dbReference>
<accession>A0A813VBM4</accession>
<feature type="chain" id="PRO_5036409475" description="Transmembrane protein" evidence="1">
    <location>
        <begin position="20"/>
        <end position="341"/>
    </location>
</feature>
<keyword evidence="6" id="KW-1185">Reference proteome</keyword>
<dbReference type="Proteomes" id="UP000681722">
    <property type="component" value="Unassembled WGS sequence"/>
</dbReference>
<evidence type="ECO:0000313" key="5">
    <source>
        <dbReference type="EMBL" id="CAF3806193.1"/>
    </source>
</evidence>
<dbReference type="EMBL" id="CAJOBC010000811">
    <property type="protein sequence ID" value="CAF3628380.1"/>
    <property type="molecule type" value="Genomic_DNA"/>
</dbReference>
<evidence type="ECO:0000256" key="1">
    <source>
        <dbReference type="SAM" id="SignalP"/>
    </source>
</evidence>
<sequence length="341" mass="40738">MIVFLIIYLVLNLLQISISQLTIDELFSSNFKFEEYPLNLADCSSDKVGLIKNFTNKNYLKINATIYNQLYIDCDNDQLLNINLRNPNVIWNENCENKHHNDFTFRYRFLLQDKKIQVQIKEFNMEGVELCSIDEYMKNVYEEYQYYRSNWAVLISIMPYFRLAFISNNEMSFLLVFNEQHAKNEMDILFPMEQLFKLNNKTEQKINVYRIDQGYVRIPKQDEINVQYELSKHNFIVNINETFLFYGTQNAVLKEGSFRLTINDQLVSCRYNYLLFCTFPILVNDTVNDTVNVLLLHDSSYVYNQTVGLISRKVLNNYTQSIYNLTDIQRYQFIINNKYCR</sequence>
<evidence type="ECO:0008006" key="7">
    <source>
        <dbReference type="Google" id="ProtNLM"/>
    </source>
</evidence>
<evidence type="ECO:0000313" key="2">
    <source>
        <dbReference type="EMBL" id="CAF0841029.1"/>
    </source>
</evidence>
<keyword evidence="1" id="KW-0732">Signal</keyword>
<comment type="caution">
    <text evidence="2">The sequence shown here is derived from an EMBL/GenBank/DDBJ whole genome shotgun (WGS) entry which is preliminary data.</text>
</comment>
<dbReference type="EMBL" id="CAJNOK010007564">
    <property type="protein sequence ID" value="CAF1038060.1"/>
    <property type="molecule type" value="Genomic_DNA"/>
</dbReference>
<evidence type="ECO:0000313" key="4">
    <source>
        <dbReference type="EMBL" id="CAF3628380.1"/>
    </source>
</evidence>
<evidence type="ECO:0000313" key="3">
    <source>
        <dbReference type="EMBL" id="CAF1038060.1"/>
    </source>
</evidence>
<gene>
    <name evidence="2" type="ORF">GPM918_LOCUS5566</name>
    <name evidence="3" type="ORF">OVA965_LOCUS16336</name>
    <name evidence="4" type="ORF">SRO942_LOCUS5566</name>
    <name evidence="5" type="ORF">TMI583_LOCUS16345</name>
</gene>
<evidence type="ECO:0000313" key="6">
    <source>
        <dbReference type="Proteomes" id="UP000663829"/>
    </source>
</evidence>
<dbReference type="Proteomes" id="UP000677228">
    <property type="component" value="Unassembled WGS sequence"/>
</dbReference>
<protein>
    <recommendedName>
        <fullName evidence="7">Transmembrane protein</fullName>
    </recommendedName>
</protein>
<dbReference type="AlphaFoldDB" id="A0A813VBM4"/>
<proteinExistence type="predicted"/>
<dbReference type="OrthoDB" id="10003174at2759"/>
<dbReference type="EMBL" id="CAJNOQ010000811">
    <property type="protein sequence ID" value="CAF0841029.1"/>
    <property type="molecule type" value="Genomic_DNA"/>
</dbReference>
<reference evidence="2" key="1">
    <citation type="submission" date="2021-02" db="EMBL/GenBank/DDBJ databases">
        <authorList>
            <person name="Nowell W R."/>
        </authorList>
    </citation>
    <scope>NUCLEOTIDE SEQUENCE</scope>
</reference>
<dbReference type="EMBL" id="CAJOBA010007575">
    <property type="protein sequence ID" value="CAF3806193.1"/>
    <property type="molecule type" value="Genomic_DNA"/>
</dbReference>
<name>A0A813VBM4_9BILA</name>
<dbReference type="Proteomes" id="UP000682733">
    <property type="component" value="Unassembled WGS sequence"/>
</dbReference>